<evidence type="ECO:0000313" key="2">
    <source>
        <dbReference type="Proteomes" id="UP001149090"/>
    </source>
</evidence>
<gene>
    <name evidence="1" type="ORF">M0811_03231</name>
</gene>
<sequence>MKEIFGKQILRQFQVEKIQLADIKFAKMEIKKKLSDQINKKVETTSEAKNLVNVTNSMIGNGFVQAAFAAYSLHYPIVFSPDDIWILLAQGFSTHINLNAEKFRDQFVAHDGKKEIQIDGIKYGIKRNQENNNWQGVINEFTQIIDQNLKSDTKDLIEANFSTTTQNEKVASQIILMEAMQKYFKYSVHLLCGLSEVTLLGTVDDWISIRTKAEKFSEFGMSWWLKHLLPVLDQFVSAAKGEKIKPKFWKKICKKTGHGSGPRYLNGWITSFFPYLWIDESYVQNPGMRGKNKKVNLNHFPLGLSSAPFILNDNGDIVNMRFYAGFVGVDQDEKTLALKSSVGWAAVLDKNETEDYFNEDF</sequence>
<comment type="caution">
    <text evidence="1">The sequence shown here is derived from an EMBL/GenBank/DDBJ whole genome shotgun (WGS) entry which is preliminary data.</text>
</comment>
<dbReference type="OMA" id="NASSHIM"/>
<protein>
    <submittedName>
        <fullName evidence="1">Uncharacterized protein</fullName>
    </submittedName>
</protein>
<dbReference type="OrthoDB" id="9978173at2759"/>
<dbReference type="InterPro" id="IPR025533">
    <property type="entry name" value="DUF4419"/>
</dbReference>
<organism evidence="1 2">
    <name type="scientific">Anaeramoeba ignava</name>
    <name type="common">Anaerobic marine amoeba</name>
    <dbReference type="NCBI Taxonomy" id="1746090"/>
    <lineage>
        <taxon>Eukaryota</taxon>
        <taxon>Metamonada</taxon>
        <taxon>Anaeramoebidae</taxon>
        <taxon>Anaeramoeba</taxon>
    </lineage>
</organism>
<dbReference type="AlphaFoldDB" id="A0A9Q0L5V7"/>
<evidence type="ECO:0000313" key="1">
    <source>
        <dbReference type="EMBL" id="KAJ5066887.1"/>
    </source>
</evidence>
<dbReference type="PANTHER" id="PTHR31252:SF11">
    <property type="entry name" value="DUF4419 DOMAIN-CONTAINING PROTEIN"/>
    <property type="match status" value="1"/>
</dbReference>
<keyword evidence="2" id="KW-1185">Reference proteome</keyword>
<dbReference type="Proteomes" id="UP001149090">
    <property type="component" value="Unassembled WGS sequence"/>
</dbReference>
<name>A0A9Q0L5V7_ANAIG</name>
<dbReference type="Pfam" id="PF14388">
    <property type="entry name" value="DUF4419"/>
    <property type="match status" value="1"/>
</dbReference>
<dbReference type="EMBL" id="JAPDFW010000136">
    <property type="protein sequence ID" value="KAJ5066887.1"/>
    <property type="molecule type" value="Genomic_DNA"/>
</dbReference>
<reference evidence="1" key="1">
    <citation type="submission" date="2022-10" db="EMBL/GenBank/DDBJ databases">
        <title>Novel sulphate-reducing endosymbionts in the free-living metamonad Anaeramoeba.</title>
        <authorList>
            <person name="Jerlstrom-Hultqvist J."/>
            <person name="Cepicka I."/>
            <person name="Gallot-Lavallee L."/>
            <person name="Salas-Leiva D."/>
            <person name="Curtis B.A."/>
            <person name="Zahonova K."/>
            <person name="Pipaliya S."/>
            <person name="Dacks J."/>
            <person name="Roger A.J."/>
        </authorList>
    </citation>
    <scope>NUCLEOTIDE SEQUENCE</scope>
    <source>
        <strain evidence="1">BMAN</strain>
    </source>
</reference>
<accession>A0A9Q0L5V7</accession>
<dbReference type="PANTHER" id="PTHR31252">
    <property type="entry name" value="DUF4419 DOMAIN-CONTAINING PROTEIN"/>
    <property type="match status" value="1"/>
</dbReference>
<proteinExistence type="predicted"/>